<dbReference type="GO" id="GO:0016787">
    <property type="term" value="F:hydrolase activity"/>
    <property type="evidence" value="ECO:0007669"/>
    <property type="project" value="InterPro"/>
</dbReference>
<name>F4H9S3_GALAU</name>
<dbReference type="KEGG" id="gan:UMN179_01208"/>
<dbReference type="PANTHER" id="PTHR47396:SF1">
    <property type="entry name" value="ATP-DEPENDENT HELICASE IRC3-RELATED"/>
    <property type="match status" value="1"/>
</dbReference>
<dbReference type="STRING" id="1005058.UMN179_01208"/>
<keyword evidence="1" id="KW-0175">Coiled coil</keyword>
<accession>F4H9S3</accession>
<dbReference type="AlphaFoldDB" id="F4H9S3"/>
<proteinExistence type="predicted"/>
<dbReference type="EMBL" id="CP002667">
    <property type="protein sequence ID" value="AEC17231.1"/>
    <property type="molecule type" value="Genomic_DNA"/>
</dbReference>
<feature type="domain" description="Helicase C-terminal" evidence="3">
    <location>
        <begin position="663"/>
        <end position="825"/>
    </location>
</feature>
<dbReference type="PANTHER" id="PTHR47396">
    <property type="entry name" value="TYPE I RESTRICTION ENZYME ECOKI R PROTEIN"/>
    <property type="match status" value="1"/>
</dbReference>
<organism evidence="4 5">
    <name type="scientific">Gallibacterium anatis (strain UMN179)</name>
    <name type="common">Pasteurella anatis</name>
    <dbReference type="NCBI Taxonomy" id="1005058"/>
    <lineage>
        <taxon>Bacteria</taxon>
        <taxon>Pseudomonadati</taxon>
        <taxon>Pseudomonadota</taxon>
        <taxon>Gammaproteobacteria</taxon>
        <taxon>Pasteurellales</taxon>
        <taxon>Pasteurellaceae</taxon>
        <taxon>Gallibacterium</taxon>
    </lineage>
</organism>
<evidence type="ECO:0000313" key="4">
    <source>
        <dbReference type="EMBL" id="AEC17231.1"/>
    </source>
</evidence>
<dbReference type="InterPro" id="IPR050742">
    <property type="entry name" value="Helicase_Restrict-Modif_Enz"/>
</dbReference>
<dbReference type="InterPro" id="IPR006935">
    <property type="entry name" value="Helicase/UvrB_N"/>
</dbReference>
<dbReference type="eggNOG" id="COG4096">
    <property type="taxonomic scope" value="Bacteria"/>
</dbReference>
<dbReference type="GO" id="GO:0005524">
    <property type="term" value="F:ATP binding"/>
    <property type="evidence" value="ECO:0007669"/>
    <property type="project" value="InterPro"/>
</dbReference>
<dbReference type="InterPro" id="IPR027417">
    <property type="entry name" value="P-loop_NTPase"/>
</dbReference>
<gene>
    <name evidence="4" type="ordered locus">UMN179_01208</name>
</gene>
<dbReference type="Proteomes" id="UP000006908">
    <property type="component" value="Chromosome"/>
</dbReference>
<dbReference type="InterPro" id="IPR014001">
    <property type="entry name" value="Helicase_ATP-bd"/>
</dbReference>
<reference evidence="4 5" key="1">
    <citation type="journal article" date="2011" name="J. Bacteriol.">
        <title>Complete genome sequence of Gallibacterium anatis strain UMN179, isolated from a laying hen with peritonitis.</title>
        <authorList>
            <person name="Johnson T.J."/>
            <person name="Fernandez-Alarcon C."/>
            <person name="Bojesen A.M."/>
            <person name="Nolan L.K."/>
            <person name="Trampel D.W."/>
            <person name="Seemann T."/>
        </authorList>
    </citation>
    <scope>NUCLEOTIDE SEQUENCE [LARGE SCALE GENOMIC DNA]</scope>
    <source>
        <strain evidence="4 5">UMN179</strain>
    </source>
</reference>
<dbReference type="CDD" id="cd18799">
    <property type="entry name" value="SF2_C_EcoAI-like"/>
    <property type="match status" value="1"/>
</dbReference>
<dbReference type="Pfam" id="PF00271">
    <property type="entry name" value="Helicase_C"/>
    <property type="match status" value="1"/>
</dbReference>
<dbReference type="SUPFAM" id="SSF52540">
    <property type="entry name" value="P-loop containing nucleoside triphosphate hydrolases"/>
    <property type="match status" value="1"/>
</dbReference>
<dbReference type="REBASE" id="35040">
    <property type="entry name" value="Gan179ORF1205P"/>
</dbReference>
<dbReference type="Gene3D" id="3.40.50.300">
    <property type="entry name" value="P-loop containing nucleotide triphosphate hydrolases"/>
    <property type="match status" value="2"/>
</dbReference>
<dbReference type="GO" id="GO:0003677">
    <property type="term" value="F:DNA binding"/>
    <property type="evidence" value="ECO:0007669"/>
    <property type="project" value="InterPro"/>
</dbReference>
<feature type="coiled-coil region" evidence="1">
    <location>
        <begin position="158"/>
        <end position="188"/>
    </location>
</feature>
<evidence type="ECO:0000259" key="3">
    <source>
        <dbReference type="PROSITE" id="PS51194"/>
    </source>
</evidence>
<protein>
    <submittedName>
        <fullName evidence="4">Type I restriction enzyme EcoKI subunit R</fullName>
    </submittedName>
</protein>
<dbReference type="PROSITE" id="PS51194">
    <property type="entry name" value="HELICASE_CTER"/>
    <property type="match status" value="1"/>
</dbReference>
<sequence length="1114" mass="128677">MQTNFSFLQAFPTLFKQVRFAEMYFSEDPNSSMYKLRQFGEFISKQIATRYRIALPDQTTQNDRLKLLKQARLDREILAMLHFLKNAGNEAVHEGAEDQQKLVTAMLAAWQISIWFVRTFADGMENFEAEAFCVDYLQQQEKQAVSPEQEKQIEQDNQAEIAIIAKELENQNEEQKQAFDNERRLRAERATERLKNVELDRLDEHQTRILVIDPQLREAGWEADSEKLDYRKGTRPEKGRNIAIAEYPTNQGIADYVLFCGLIPVAVVEAKKANQNVVGKITQAERYSLAFNVEAPLVAPWTLAKRTIAWAADENVNDGLHFYIPFVYSTNGRPYHKQILEKSGTWFRDVRQASNIKRALQQFHSPDVLLTMLKKDEEQAQQKLEQEPFDFLGLRYYQVNAIKAVEQSLAEGKREMLLAMATGTGKTRTITGLIHRFLKSDRFRRILFLVDRTSLANQANDTFNEMKVEPNQSLQTLYNFAVNGEVEIETKVKVATVQSLVKQIFYSADQPPIDQFDCIIVDEAHRGYTLDQEMTDGELAFQNNEQYLSTYRRVLDYFDAVKIGLTATPALHTTEIFGEPVFVYSYKEAVIDDYLVDHEPPYEIVTELNKDGIHYEKGELLEFIDLTSGEIQTNELADEQTFEVESFNRSVLNESFNTVICETLLDYIDPFAEEKTLIFCATDQHADTIKRILDELFVKKYGQDYDEKLVAKITGQADKPNQLIKNYKNEIKPNIAITVDLLTTGIDVPKICNLVFLRRVKSRVLYEQMKGRATRKCDEIGKSVFRIFDAVGLCREMAKVDTMKPIVKNVQQPISQLLQELQQVEQFKTDNNELAQTHQQDILTQLSQKMLRVMRRAGKAAKKSATMKEIIDAFEQMYGVKPSEFPHFLQKQGVRGTLAFFEKNKQALSDIVTIQTMLPSEHMPIISHHQDQLCEIKPIYGSGDENAEDYLQEFVAYIQQKSNDNLALQVIINRPRNLTRSQLKEIELMLDQDGFNKAKLNKALAQKTNRQIVAGIIAHIRRAALGDVMVPFEQRVDHAMEMLYQRHQFTANQKKWLERIAIKLKKNHEEVLDRKRMVEEFSTHFRSIRAEFGEQLDELIAEINESLWEQQQIG</sequence>
<evidence type="ECO:0000256" key="1">
    <source>
        <dbReference type="SAM" id="Coils"/>
    </source>
</evidence>
<dbReference type="NCBIfam" id="NF008521">
    <property type="entry name" value="PRK11448.1"/>
    <property type="match status" value="1"/>
</dbReference>
<dbReference type="GO" id="GO:0005829">
    <property type="term" value="C:cytosol"/>
    <property type="evidence" value="ECO:0007669"/>
    <property type="project" value="TreeGrafter"/>
</dbReference>
<dbReference type="PROSITE" id="PS51192">
    <property type="entry name" value="HELICASE_ATP_BIND_1"/>
    <property type="match status" value="1"/>
</dbReference>
<evidence type="ECO:0000259" key="2">
    <source>
        <dbReference type="PROSITE" id="PS51192"/>
    </source>
</evidence>
<dbReference type="Pfam" id="PF04851">
    <property type="entry name" value="ResIII"/>
    <property type="match status" value="1"/>
</dbReference>
<dbReference type="GO" id="GO:0006304">
    <property type="term" value="P:DNA modification"/>
    <property type="evidence" value="ECO:0007669"/>
    <property type="project" value="InterPro"/>
</dbReference>
<dbReference type="HOGENOM" id="CLU_007363_0_0_6"/>
<dbReference type="CDD" id="cd18032">
    <property type="entry name" value="DEXHc_RE_I_III_res"/>
    <property type="match status" value="1"/>
</dbReference>
<feature type="domain" description="Helicase ATP-binding" evidence="2">
    <location>
        <begin position="407"/>
        <end position="587"/>
    </location>
</feature>
<dbReference type="Gene3D" id="3.90.1570.30">
    <property type="match status" value="1"/>
</dbReference>
<dbReference type="PATRIC" id="fig|1005058.3.peg.1191"/>
<dbReference type="Pfam" id="PF08463">
    <property type="entry name" value="EcoEI_R_C"/>
    <property type="match status" value="1"/>
</dbReference>
<evidence type="ECO:0000313" key="5">
    <source>
        <dbReference type="Proteomes" id="UP000006908"/>
    </source>
</evidence>
<dbReference type="InterPro" id="IPR001650">
    <property type="entry name" value="Helicase_C-like"/>
</dbReference>
<dbReference type="RefSeq" id="WP_013746009.1">
    <property type="nucleotide sequence ID" value="NC_015460.1"/>
</dbReference>
<dbReference type="InterPro" id="IPR013670">
    <property type="entry name" value="EcoEI_R_C_dom"/>
</dbReference>
<dbReference type="SMART" id="SM00487">
    <property type="entry name" value="DEXDc"/>
    <property type="match status" value="1"/>
</dbReference>